<evidence type="ECO:0000256" key="4">
    <source>
        <dbReference type="ARBA" id="ARBA00022598"/>
    </source>
</evidence>
<dbReference type="EMBL" id="UOEY01000006">
    <property type="protein sequence ID" value="VAW34482.1"/>
    <property type="molecule type" value="Genomic_DNA"/>
</dbReference>
<dbReference type="Pfam" id="PF02540">
    <property type="entry name" value="NAD_synthase"/>
    <property type="match status" value="1"/>
</dbReference>
<dbReference type="FunFam" id="3.40.50.620:FF:000106">
    <property type="entry name" value="Glutamine-dependent NAD(+) synthetase"/>
    <property type="match status" value="1"/>
</dbReference>
<dbReference type="InterPro" id="IPR014729">
    <property type="entry name" value="Rossmann-like_a/b/a_fold"/>
</dbReference>
<evidence type="ECO:0000256" key="2">
    <source>
        <dbReference type="ARBA" id="ARBA00007145"/>
    </source>
</evidence>
<dbReference type="InterPro" id="IPR036526">
    <property type="entry name" value="C-N_Hydrolase_sf"/>
</dbReference>
<dbReference type="GO" id="GO:0005737">
    <property type="term" value="C:cytoplasm"/>
    <property type="evidence" value="ECO:0007669"/>
    <property type="project" value="InterPro"/>
</dbReference>
<name>A0A3B0V6W8_9ZZZZ</name>
<dbReference type="GO" id="GO:0005524">
    <property type="term" value="F:ATP binding"/>
    <property type="evidence" value="ECO:0007669"/>
    <property type="project" value="UniProtKB-KW"/>
</dbReference>
<dbReference type="Gene3D" id="3.40.50.620">
    <property type="entry name" value="HUPs"/>
    <property type="match status" value="1"/>
</dbReference>
<dbReference type="CDD" id="cd00553">
    <property type="entry name" value="NAD_synthase"/>
    <property type="match status" value="1"/>
</dbReference>
<dbReference type="Pfam" id="PF00795">
    <property type="entry name" value="CN_hydrolase"/>
    <property type="match status" value="1"/>
</dbReference>
<sequence length="543" mass="59408">MKIALIQTNPVIGDFVRNSAMILAGIERARDRGCGLAIFPELTLCGYPPQDLLERSAFIEAHDRALETVINRTRGIGIVLGALERRPGPGKPLYNSALLINEGRVQARTRKQLLPTYDVFDETRYFEPGTTSVMTPFRELHIGLSVCEDIWSHDRRYSVDPVADMLKSGTTATACLVNISASPYYHGKIGERKKVFARLCREHRLPLLYVNQVGGQDSLIFDGHSMAINPGGEIVAAAPGFTEDMLVVDSDSLRAAGSHELPGDSIDQVLNALTLGVRDYLLKTGFKSAVLGLSGGIDSAVTAAVACRALGAAQVHALALPSPYTSGASIDDARQLASNLGCNFATMAIDRVMEAYRATLQPLFAGRAEDVTEQNIQARIRGNLLMALSNKFGHLLLSTGNKSEMAVGYCTLYGDMSGGLAVLADVPKQMVYELAQRINRDRQIIPARTITRPPTAELKPDQRDQDDLPPYEILDPILSAYLEECLSVDEIVARGFDRPVVADIVRRIKINEHKRRQAPLGLKITTKAFGHGRRYPVVQNFTE</sequence>
<dbReference type="Gene3D" id="3.60.110.10">
    <property type="entry name" value="Carbon-nitrogen hydrolase"/>
    <property type="match status" value="1"/>
</dbReference>
<dbReference type="CDD" id="cd07570">
    <property type="entry name" value="GAT_Gln-NAD-synth"/>
    <property type="match status" value="1"/>
</dbReference>
<accession>A0A3B0V6W8</accession>
<dbReference type="PIRSF" id="PIRSF006630">
    <property type="entry name" value="NADS_GAT"/>
    <property type="match status" value="1"/>
</dbReference>
<dbReference type="NCBIfam" id="TIGR00552">
    <property type="entry name" value="nadE"/>
    <property type="match status" value="1"/>
</dbReference>
<evidence type="ECO:0000256" key="5">
    <source>
        <dbReference type="ARBA" id="ARBA00022741"/>
    </source>
</evidence>
<dbReference type="PANTHER" id="PTHR23090">
    <property type="entry name" value="NH 3 /GLUTAMINE-DEPENDENT NAD + SYNTHETASE"/>
    <property type="match status" value="1"/>
</dbReference>
<feature type="domain" description="CN hydrolase" evidence="8">
    <location>
        <begin position="1"/>
        <end position="252"/>
    </location>
</feature>
<keyword evidence="4 9" id="KW-0436">Ligase</keyword>
<dbReference type="UniPathway" id="UPA00253">
    <property type="reaction ID" value="UER00334"/>
</dbReference>
<evidence type="ECO:0000256" key="7">
    <source>
        <dbReference type="ARBA" id="ARBA00023027"/>
    </source>
</evidence>
<reference evidence="9" key="1">
    <citation type="submission" date="2018-06" db="EMBL/GenBank/DDBJ databases">
        <authorList>
            <person name="Zhirakovskaya E."/>
        </authorList>
    </citation>
    <scope>NUCLEOTIDE SEQUENCE</scope>
</reference>
<evidence type="ECO:0000313" key="9">
    <source>
        <dbReference type="EMBL" id="VAW34482.1"/>
    </source>
</evidence>
<dbReference type="InterPro" id="IPR003694">
    <property type="entry name" value="NAD_synthase"/>
</dbReference>
<dbReference type="InterPro" id="IPR003010">
    <property type="entry name" value="C-N_Hydrolase"/>
</dbReference>
<evidence type="ECO:0000256" key="3">
    <source>
        <dbReference type="ARBA" id="ARBA00012743"/>
    </source>
</evidence>
<dbReference type="AlphaFoldDB" id="A0A3B0V6W8"/>
<dbReference type="PROSITE" id="PS50263">
    <property type="entry name" value="CN_HYDROLASE"/>
    <property type="match status" value="1"/>
</dbReference>
<dbReference type="GO" id="GO:0004359">
    <property type="term" value="F:glutaminase activity"/>
    <property type="evidence" value="ECO:0007669"/>
    <property type="project" value="InterPro"/>
</dbReference>
<dbReference type="HAMAP" id="MF_02090">
    <property type="entry name" value="NadE_glutamine_dep"/>
    <property type="match status" value="1"/>
</dbReference>
<dbReference type="GO" id="GO:0016740">
    <property type="term" value="F:transferase activity"/>
    <property type="evidence" value="ECO:0007669"/>
    <property type="project" value="UniProtKB-KW"/>
</dbReference>
<evidence type="ECO:0000259" key="8">
    <source>
        <dbReference type="PROSITE" id="PS50263"/>
    </source>
</evidence>
<comment type="similarity">
    <text evidence="2">In the C-terminal section; belongs to the NAD synthetase family.</text>
</comment>
<proteinExistence type="inferred from homology"/>
<keyword evidence="9" id="KW-0808">Transferase</keyword>
<dbReference type="SUPFAM" id="SSF56317">
    <property type="entry name" value="Carbon-nitrogen hydrolase"/>
    <property type="match status" value="1"/>
</dbReference>
<dbReference type="NCBIfam" id="NF010588">
    <property type="entry name" value="PRK13981.1"/>
    <property type="match status" value="1"/>
</dbReference>
<keyword evidence="9" id="KW-0315">Glutamine amidotransferase</keyword>
<protein>
    <recommendedName>
        <fullName evidence="3">NAD(+) synthase (glutamine-hydrolyzing)</fullName>
        <ecNumber evidence="3">6.3.5.1</ecNumber>
    </recommendedName>
</protein>
<keyword evidence="6" id="KW-0067">ATP-binding</keyword>
<evidence type="ECO:0000256" key="1">
    <source>
        <dbReference type="ARBA" id="ARBA00005188"/>
    </source>
</evidence>
<gene>
    <name evidence="9" type="ORF">MNBD_DELTA04-1282</name>
</gene>
<dbReference type="InterPro" id="IPR022310">
    <property type="entry name" value="NAD/GMP_synthase"/>
</dbReference>
<dbReference type="InterPro" id="IPR014445">
    <property type="entry name" value="Gln-dep_NAD_synthase"/>
</dbReference>
<dbReference type="PANTHER" id="PTHR23090:SF9">
    <property type="entry name" value="GLUTAMINE-DEPENDENT NAD(+) SYNTHETASE"/>
    <property type="match status" value="1"/>
</dbReference>
<dbReference type="GO" id="GO:0009435">
    <property type="term" value="P:NAD+ biosynthetic process"/>
    <property type="evidence" value="ECO:0007669"/>
    <property type="project" value="UniProtKB-UniPathway"/>
</dbReference>
<comment type="pathway">
    <text evidence="1">Cofactor biosynthesis; NAD(+) biosynthesis; NAD(+) from deamido-NAD(+) (L-Gln route): step 1/1.</text>
</comment>
<keyword evidence="5" id="KW-0547">Nucleotide-binding</keyword>
<dbReference type="EC" id="6.3.5.1" evidence="3"/>
<organism evidence="9">
    <name type="scientific">hydrothermal vent metagenome</name>
    <dbReference type="NCBI Taxonomy" id="652676"/>
    <lineage>
        <taxon>unclassified sequences</taxon>
        <taxon>metagenomes</taxon>
        <taxon>ecological metagenomes</taxon>
    </lineage>
</organism>
<dbReference type="GO" id="GO:0003952">
    <property type="term" value="F:NAD+ synthase (glutamine-hydrolyzing) activity"/>
    <property type="evidence" value="ECO:0007669"/>
    <property type="project" value="UniProtKB-EC"/>
</dbReference>
<keyword evidence="7" id="KW-0520">NAD</keyword>
<dbReference type="SUPFAM" id="SSF52402">
    <property type="entry name" value="Adenine nucleotide alpha hydrolases-like"/>
    <property type="match status" value="1"/>
</dbReference>
<evidence type="ECO:0000256" key="6">
    <source>
        <dbReference type="ARBA" id="ARBA00022840"/>
    </source>
</evidence>